<evidence type="ECO:0000256" key="5">
    <source>
        <dbReference type="ARBA" id="ARBA00022454"/>
    </source>
</evidence>
<dbReference type="STRING" id="1160509.A0A3N4HL79"/>
<reference evidence="13 14" key="1">
    <citation type="journal article" date="2018" name="Nat. Ecol. Evol.">
        <title>Pezizomycetes genomes reveal the molecular basis of ectomycorrhizal truffle lifestyle.</title>
        <authorList>
            <person name="Murat C."/>
            <person name="Payen T."/>
            <person name="Noel B."/>
            <person name="Kuo A."/>
            <person name="Morin E."/>
            <person name="Chen J."/>
            <person name="Kohler A."/>
            <person name="Krizsan K."/>
            <person name="Balestrini R."/>
            <person name="Da Silva C."/>
            <person name="Montanini B."/>
            <person name="Hainaut M."/>
            <person name="Levati E."/>
            <person name="Barry K.W."/>
            <person name="Belfiori B."/>
            <person name="Cichocki N."/>
            <person name="Clum A."/>
            <person name="Dockter R.B."/>
            <person name="Fauchery L."/>
            <person name="Guy J."/>
            <person name="Iotti M."/>
            <person name="Le Tacon F."/>
            <person name="Lindquist E.A."/>
            <person name="Lipzen A."/>
            <person name="Malagnac F."/>
            <person name="Mello A."/>
            <person name="Molinier V."/>
            <person name="Miyauchi S."/>
            <person name="Poulain J."/>
            <person name="Riccioni C."/>
            <person name="Rubini A."/>
            <person name="Sitrit Y."/>
            <person name="Splivallo R."/>
            <person name="Traeger S."/>
            <person name="Wang M."/>
            <person name="Zifcakova L."/>
            <person name="Wipf D."/>
            <person name="Zambonelli A."/>
            <person name="Paolocci F."/>
            <person name="Nowrousian M."/>
            <person name="Ottonello S."/>
            <person name="Baldrian P."/>
            <person name="Spatafora J.W."/>
            <person name="Henrissat B."/>
            <person name="Nagy L.G."/>
            <person name="Aury J.M."/>
            <person name="Wincker P."/>
            <person name="Grigoriev I.V."/>
            <person name="Bonfante P."/>
            <person name="Martin F.M."/>
        </authorList>
    </citation>
    <scope>NUCLEOTIDE SEQUENCE [LARGE SCALE GENOMIC DNA]</scope>
    <source>
        <strain evidence="13 14">RN42</strain>
    </source>
</reference>
<dbReference type="GO" id="GO:0003746">
    <property type="term" value="F:translation elongation factor activity"/>
    <property type="evidence" value="ECO:0007669"/>
    <property type="project" value="UniProtKB-KW"/>
</dbReference>
<dbReference type="InterPro" id="IPR003029">
    <property type="entry name" value="S1_domain"/>
</dbReference>
<dbReference type="InterPro" id="IPR028088">
    <property type="entry name" value="Spt6_HTH_DNA-bd_dom"/>
</dbReference>
<comment type="subcellular location">
    <subcellularLocation>
        <location evidence="2">Chromosome</location>
    </subcellularLocation>
    <subcellularLocation>
        <location evidence="1 10">Nucleus</location>
    </subcellularLocation>
</comment>
<dbReference type="Pfam" id="PF22706">
    <property type="entry name" value="Tex_central_region"/>
    <property type="match status" value="1"/>
</dbReference>
<dbReference type="GO" id="GO:0005694">
    <property type="term" value="C:chromosome"/>
    <property type="evidence" value="ECO:0007669"/>
    <property type="project" value="UniProtKB-SubCell"/>
</dbReference>
<evidence type="ECO:0000256" key="2">
    <source>
        <dbReference type="ARBA" id="ARBA00004286"/>
    </source>
</evidence>
<feature type="region of interest" description="Disordered" evidence="11">
    <location>
        <begin position="453"/>
        <end position="478"/>
    </location>
</feature>
<keyword evidence="5" id="KW-0158">Chromosome</keyword>
<feature type="compositionally biased region" description="Gly residues" evidence="11">
    <location>
        <begin position="1446"/>
        <end position="1456"/>
    </location>
</feature>
<dbReference type="Gene3D" id="1.10.150.850">
    <property type="entry name" value="Spt6, helix-hairpin-helix domain"/>
    <property type="match status" value="1"/>
</dbReference>
<dbReference type="GO" id="GO:0008023">
    <property type="term" value="C:transcription elongation factor complex"/>
    <property type="evidence" value="ECO:0007669"/>
    <property type="project" value="TreeGrafter"/>
</dbReference>
<organism evidence="13 14">
    <name type="scientific">Ascobolus immersus RN42</name>
    <dbReference type="NCBI Taxonomy" id="1160509"/>
    <lineage>
        <taxon>Eukaryota</taxon>
        <taxon>Fungi</taxon>
        <taxon>Dikarya</taxon>
        <taxon>Ascomycota</taxon>
        <taxon>Pezizomycotina</taxon>
        <taxon>Pezizomycetes</taxon>
        <taxon>Pezizales</taxon>
        <taxon>Ascobolaceae</taxon>
        <taxon>Ascobolus</taxon>
    </lineage>
</organism>
<feature type="region of interest" description="Disordered" evidence="11">
    <location>
        <begin position="1405"/>
        <end position="1456"/>
    </location>
</feature>
<dbReference type="InterPro" id="IPR035018">
    <property type="entry name" value="Spt6_SH2_C"/>
</dbReference>
<keyword evidence="6" id="KW-0727">SH2 domain</keyword>
<evidence type="ECO:0000256" key="11">
    <source>
        <dbReference type="SAM" id="MobiDB-lite"/>
    </source>
</evidence>
<proteinExistence type="inferred from homology"/>
<dbReference type="PANTHER" id="PTHR10145">
    <property type="entry name" value="TRANSCRIPTION ELONGATION FACTOR SPT6"/>
    <property type="match status" value="1"/>
</dbReference>
<keyword evidence="13" id="KW-0648">Protein biosynthesis</keyword>
<feature type="compositionally biased region" description="Basic and acidic residues" evidence="11">
    <location>
        <begin position="1177"/>
        <end position="1187"/>
    </location>
</feature>
<feature type="compositionally biased region" description="Acidic residues" evidence="11">
    <location>
        <begin position="175"/>
        <end position="185"/>
    </location>
</feature>
<dbReference type="Gene3D" id="3.30.420.140">
    <property type="entry name" value="YqgF/RNase H-like domain"/>
    <property type="match status" value="1"/>
</dbReference>
<feature type="compositionally biased region" description="Acidic residues" evidence="11">
    <location>
        <begin position="50"/>
        <end position="64"/>
    </location>
</feature>
<dbReference type="Gene3D" id="2.40.50.140">
    <property type="entry name" value="Nucleic acid-binding proteins"/>
    <property type="match status" value="1"/>
</dbReference>
<dbReference type="InterPro" id="IPR023319">
    <property type="entry name" value="Tex-like_HTH_dom_sf"/>
</dbReference>
<comment type="similarity">
    <text evidence="3 10">Belongs to the SPT6 family.</text>
</comment>
<dbReference type="Gene3D" id="1.10.10.650">
    <property type="entry name" value="RuvA domain 2-like"/>
    <property type="match status" value="1"/>
</dbReference>
<evidence type="ECO:0000256" key="9">
    <source>
        <dbReference type="ARBA" id="ARBA00093389"/>
    </source>
</evidence>
<dbReference type="SUPFAM" id="SSF53098">
    <property type="entry name" value="Ribonuclease H-like"/>
    <property type="match status" value="1"/>
</dbReference>
<feature type="compositionally biased region" description="Basic and acidic residues" evidence="11">
    <location>
        <begin position="192"/>
        <end position="206"/>
    </location>
</feature>
<dbReference type="InterPro" id="IPR028231">
    <property type="entry name" value="Spt6_YqgF"/>
</dbReference>
<accession>A0A3N4HL79</accession>
<evidence type="ECO:0000313" key="14">
    <source>
        <dbReference type="Proteomes" id="UP000275078"/>
    </source>
</evidence>
<dbReference type="InterPro" id="IPR023323">
    <property type="entry name" value="Tex-like_dom_sf"/>
</dbReference>
<dbReference type="SUPFAM" id="SSF50249">
    <property type="entry name" value="Nucleic acid-binding proteins"/>
    <property type="match status" value="1"/>
</dbReference>
<evidence type="ECO:0000256" key="3">
    <source>
        <dbReference type="ARBA" id="ARBA00009253"/>
    </source>
</evidence>
<protein>
    <recommendedName>
        <fullName evidence="4 10">Transcription elongation factor Spt6</fullName>
    </recommendedName>
</protein>
<dbReference type="InterPro" id="IPR012337">
    <property type="entry name" value="RNaseH-like_sf"/>
</dbReference>
<dbReference type="Proteomes" id="UP000275078">
    <property type="component" value="Unassembled WGS sequence"/>
</dbReference>
<evidence type="ECO:0000256" key="10">
    <source>
        <dbReference type="PIRNR" id="PIRNR036947"/>
    </source>
</evidence>
<dbReference type="OrthoDB" id="995477at2759"/>
<feature type="region of interest" description="Disordered" evidence="11">
    <location>
        <begin position="1177"/>
        <end position="1207"/>
    </location>
</feature>
<dbReference type="FunFam" id="1.10.10.2740:FF:000002">
    <property type="entry name" value="Transcription elongation factor Spt6"/>
    <property type="match status" value="1"/>
</dbReference>
<dbReference type="InterPro" id="IPR035019">
    <property type="entry name" value="Spt6_SH2_N"/>
</dbReference>
<dbReference type="InterPro" id="IPR035420">
    <property type="entry name" value="Spt6_SH2"/>
</dbReference>
<dbReference type="InterPro" id="IPR055179">
    <property type="entry name" value="Tex-like_central_region"/>
</dbReference>
<dbReference type="SMART" id="SM00252">
    <property type="entry name" value="SH2"/>
    <property type="match status" value="1"/>
</dbReference>
<dbReference type="PIRSF" id="PIRSF036947">
    <property type="entry name" value="Spt6"/>
    <property type="match status" value="1"/>
</dbReference>
<dbReference type="InterPro" id="IPR032706">
    <property type="entry name" value="Spt6_HHH"/>
</dbReference>
<feature type="region of interest" description="Disordered" evidence="11">
    <location>
        <begin position="1"/>
        <end position="207"/>
    </location>
</feature>
<dbReference type="GO" id="GO:0042393">
    <property type="term" value="F:histone binding"/>
    <property type="evidence" value="ECO:0007669"/>
    <property type="project" value="TreeGrafter"/>
</dbReference>
<dbReference type="Pfam" id="PF14639">
    <property type="entry name" value="YqgF"/>
    <property type="match status" value="1"/>
</dbReference>
<dbReference type="InterPro" id="IPR012340">
    <property type="entry name" value="NA-bd_OB-fold"/>
</dbReference>
<dbReference type="Pfam" id="PF14633">
    <property type="entry name" value="SH2_2"/>
    <property type="match status" value="1"/>
</dbReference>
<dbReference type="SUPFAM" id="SSF47781">
    <property type="entry name" value="RuvA domain 2-like"/>
    <property type="match status" value="2"/>
</dbReference>
<feature type="compositionally biased region" description="Pro residues" evidence="11">
    <location>
        <begin position="1412"/>
        <end position="1422"/>
    </location>
</feature>
<dbReference type="InterPro" id="IPR037027">
    <property type="entry name" value="YqgF/RNaseH-like_dom_sf"/>
</dbReference>
<dbReference type="GO" id="GO:0034728">
    <property type="term" value="P:nucleosome organization"/>
    <property type="evidence" value="ECO:0007669"/>
    <property type="project" value="TreeGrafter"/>
</dbReference>
<dbReference type="Pfam" id="PF21710">
    <property type="entry name" value="Spt6_S1"/>
    <property type="match status" value="1"/>
</dbReference>
<feature type="compositionally biased region" description="Acidic residues" evidence="11">
    <location>
        <begin position="16"/>
        <end position="31"/>
    </location>
</feature>
<dbReference type="Pfam" id="PF14632">
    <property type="entry name" value="SPT6_acidic"/>
    <property type="match status" value="1"/>
</dbReference>
<dbReference type="InterPro" id="IPR006641">
    <property type="entry name" value="YqgF/RNaseH-like_dom"/>
</dbReference>
<evidence type="ECO:0000256" key="7">
    <source>
        <dbReference type="ARBA" id="ARBA00023163"/>
    </source>
</evidence>
<dbReference type="GO" id="GO:0003677">
    <property type="term" value="F:DNA binding"/>
    <property type="evidence" value="ECO:0007669"/>
    <property type="project" value="InterPro"/>
</dbReference>
<feature type="compositionally biased region" description="Acidic residues" evidence="11">
    <location>
        <begin position="105"/>
        <end position="116"/>
    </location>
</feature>
<dbReference type="PROSITE" id="PS50126">
    <property type="entry name" value="S1"/>
    <property type="match status" value="1"/>
</dbReference>
<feature type="compositionally biased region" description="Basic and acidic residues" evidence="11">
    <location>
        <begin position="1"/>
        <end position="15"/>
    </location>
</feature>
<dbReference type="EMBL" id="ML119814">
    <property type="protein sequence ID" value="RPA73646.1"/>
    <property type="molecule type" value="Genomic_DNA"/>
</dbReference>
<dbReference type="PANTHER" id="PTHR10145:SF6">
    <property type="entry name" value="TRANSCRIPTION ELONGATION FACTOR SPT6"/>
    <property type="match status" value="1"/>
</dbReference>
<dbReference type="GO" id="GO:0140673">
    <property type="term" value="P:transcription elongation-coupled chromatin remodeling"/>
    <property type="evidence" value="ECO:0007669"/>
    <property type="project" value="InterPro"/>
</dbReference>
<comment type="function">
    <text evidence="10">Plays a role in maintenance of chromatin structure during RNA polymerase II transcription elongation thereby repressing transcription initiation from cryptic promoters. Mediates the reassembly of nucleosomes onto the promoters of at least a selected set of genes during repression; the nucleosome reassembly is essential for transcriptional repression.</text>
</comment>
<feature type="compositionally biased region" description="Low complexity" evidence="11">
    <location>
        <begin position="1426"/>
        <end position="1436"/>
    </location>
</feature>
<dbReference type="CDD" id="cd09928">
    <property type="entry name" value="SH2_Cterm_SPT6_like"/>
    <property type="match status" value="1"/>
</dbReference>
<dbReference type="InterPro" id="IPR049540">
    <property type="entry name" value="Spt6-like_S1"/>
</dbReference>
<comment type="function">
    <text evidence="9">Histone H3-H4 chaperone that plays a role in maintenance of chromatin structure during RNA polymerase II transcription elongation thereby repressing transcription initiation from cryptic promoters. Mediates the reassembly of nucleosomes onto the promoters of at least a selected set of genes during repression; the nucleosome reassembly is essential for transcriptional repression. Essential for viability.</text>
</comment>
<feature type="domain" description="S1 motif" evidence="12">
    <location>
        <begin position="1100"/>
        <end position="1169"/>
    </location>
</feature>
<dbReference type="InterPro" id="IPR028083">
    <property type="entry name" value="Spt6_acidic_N_dom"/>
</dbReference>
<feature type="compositionally biased region" description="Acidic residues" evidence="11">
    <location>
        <begin position="74"/>
        <end position="87"/>
    </location>
</feature>
<dbReference type="SMART" id="SM00732">
    <property type="entry name" value="YqgFc"/>
    <property type="match status" value="1"/>
</dbReference>
<evidence type="ECO:0000256" key="6">
    <source>
        <dbReference type="ARBA" id="ARBA00022999"/>
    </source>
</evidence>
<gene>
    <name evidence="13" type="ORF">BJ508DRAFT_333881</name>
</gene>
<evidence type="ECO:0000256" key="8">
    <source>
        <dbReference type="ARBA" id="ARBA00023242"/>
    </source>
</evidence>
<evidence type="ECO:0000313" key="13">
    <source>
        <dbReference type="EMBL" id="RPA73646.1"/>
    </source>
</evidence>
<evidence type="ECO:0000256" key="1">
    <source>
        <dbReference type="ARBA" id="ARBA00004123"/>
    </source>
</evidence>
<dbReference type="InterPro" id="IPR010994">
    <property type="entry name" value="RuvA_2-like"/>
</dbReference>
<dbReference type="CDD" id="cd09918">
    <property type="entry name" value="SH2_Nterm_SPT6_like"/>
    <property type="match status" value="1"/>
</dbReference>
<keyword evidence="14" id="KW-1185">Reference proteome</keyword>
<feature type="compositionally biased region" description="Basic residues" evidence="11">
    <location>
        <begin position="90"/>
        <end position="101"/>
    </location>
</feature>
<name>A0A3N4HL79_ASCIM</name>
<dbReference type="GO" id="GO:0031491">
    <property type="term" value="F:nucleosome binding"/>
    <property type="evidence" value="ECO:0007669"/>
    <property type="project" value="TreeGrafter"/>
</dbReference>
<keyword evidence="7 10" id="KW-0804">Transcription</keyword>
<evidence type="ECO:0000256" key="4">
    <source>
        <dbReference type="ARBA" id="ARBA00020248"/>
    </source>
</evidence>
<keyword evidence="13" id="KW-0251">Elongation factor</keyword>
<dbReference type="SUPFAM" id="SSF55550">
    <property type="entry name" value="SH2 domain"/>
    <property type="match status" value="1"/>
</dbReference>
<feature type="compositionally biased region" description="Basic and acidic residues" evidence="11">
    <location>
        <begin position="125"/>
        <end position="145"/>
    </location>
</feature>
<sequence length="1456" mass="167335">MSRRENDFIDNRADVGSDEEDEEELDEETGEPVEKSPKAKKNKKKSSGPEIEDSSEEEDDDDEEAMRAVREGFIVDEDEDEDEDEEEGGRRHRRKKRKRAHRAEEEEDLDEEDLDLVMENQGMPRSRESHLKRLKRGRTDDDDRRQKRSALDISSDEEDYDVVDDSRANQGGYNDMDDFIEDSDTEGAGGSDDERRRPRPAGEHRPSAFVNEHLGLTEDKIGLMEAVFGNGDDYDYALCTELVDDMVIDEDQIELKDVFEPTDLEERMLTEGDMNIRQLDVPERFQLARRPYSKLPEFDDKTLEEEGDWIAKKMLQWRPKLESAHHTPFKTAVKTVVVFFNKDNYEVPFIYQHRRDFLNYVEKTRAPPGSNKEYDTNTVQLLNRDDLWEIFEWDLKYRSFYEKRAHLRATYEKLGVRDELFDKFNEKLENPETINDLHDYLHFHYGAEIKDAETKEPEQVDEEGNAVQKQRRPRKAKSQFEQVRSGPLYHIVKAFGITANQLAENLEHRNTYVVAEDPDASPEEICLRYNQDSSIDWEQAMWLARNMFIEELYMNPILRKILSEEYFRHGLIHVKPTEKGVKKIDEQHIYYEFKYLRNQPIPLFFNNPALFLRMLKAEEEGLVEIRVEHEKKSRFVMELYEYIMSENQSEIAEQWNRERKEVIDKVMVKFEKVCQKAVKESIKNETEDRVALACRRAFYGKLNQAPYNTSILVKGDVPRVLALSPGMGIPGKDAIVGVFMDENGKVVETLKLVSLKDEASREDLLKVIRNRKPDVIGIAGFSVATHRLKEDLQSFIAGEELMCSENDKAAPLEVIYVDDEMARIFRMSPRGKAEFPAMVPMQRYCIALCRYVQDPLVEYACQGKDILSLSFDPAQHLIPQDKLMRQLESALVDVVNLVGLNINEALKDARLGNLLQYIAGLGPRKAQNIVKVVGASPTGRLNGRTELVGDGVKYAAMDLTVFANCASFLWIEHDKQDENSEVLDGTRIHPEDYELGRKMAADAMEYDEEDVTQLVNSGGPSAVIAELLNGHEDKLNELILEDYADELESNFGQRKRATLETIRDELINPYAELRADFKRLTIGDIFTMLTGETKESLQPGMVVPVNIRKLSERFIAVRLDCGVDGNVASDMMSDNSNFHVYSAFETGQTVQGCIMNMDYEKFYAELSLRGRDTRKLFKPRANDHGPEEWDDQQEEKDKAKLSISNQEKQRTTRVIKHPLFKPFNSRQAEEYLKGMSRGDAVIRPSSNGMDHIAVTWKVNDGIYQHIDVLELDKENEFTVGKTLKVSGKYTYSDLDELIVEHVKAMARKMDEMTSHSKFRNDKTRSETEQFLVSYTQAAPKKSIYTFTFDYKHPGYFILSFKAGRNAPINCWPVKVVPGGFQLKEQAYPDMTSLCNGFKLLYTSSLQGSRPSNGPPRGPPGHGGPPGHHYGPPQQRMGPPPGAYGMHQGGYGMPIRR</sequence>
<dbReference type="InterPro" id="IPR017072">
    <property type="entry name" value="TF_Spt6"/>
</dbReference>
<dbReference type="Gene3D" id="1.10.3500.10">
    <property type="entry name" value="Tex N-terminal region-like"/>
    <property type="match status" value="1"/>
</dbReference>
<dbReference type="Pfam" id="PF14635">
    <property type="entry name" value="HHH_7"/>
    <property type="match status" value="1"/>
</dbReference>
<evidence type="ECO:0000259" key="12">
    <source>
        <dbReference type="PROSITE" id="PS50126"/>
    </source>
</evidence>
<dbReference type="InterPro" id="IPR036860">
    <property type="entry name" value="SH2_dom_sf"/>
</dbReference>
<dbReference type="InterPro" id="IPR000980">
    <property type="entry name" value="SH2"/>
</dbReference>
<feature type="compositionally biased region" description="Acidic residues" evidence="11">
    <location>
        <begin position="154"/>
        <end position="163"/>
    </location>
</feature>
<dbReference type="SUPFAM" id="SSF158832">
    <property type="entry name" value="Tex N-terminal region-like"/>
    <property type="match status" value="1"/>
</dbReference>
<dbReference type="FunFam" id="3.30.505.10:FF:000056">
    <property type="entry name" value="Transcription elongation factor Spt6"/>
    <property type="match status" value="1"/>
</dbReference>
<dbReference type="Gene3D" id="3.30.505.10">
    <property type="entry name" value="SH2 domain"/>
    <property type="match status" value="2"/>
</dbReference>
<dbReference type="InterPro" id="IPR042066">
    <property type="entry name" value="Spt6_death-like"/>
</dbReference>
<keyword evidence="8 10" id="KW-0539">Nucleus</keyword>
<dbReference type="Gene3D" id="1.10.10.2740">
    <property type="entry name" value="Spt6, Death-like domain"/>
    <property type="match status" value="1"/>
</dbReference>
<dbReference type="Pfam" id="PF14641">
    <property type="entry name" value="HTH_44"/>
    <property type="match status" value="1"/>
</dbReference>